<feature type="domain" description="N-acetyltransferase" evidence="7">
    <location>
        <begin position="73"/>
        <end position="158"/>
    </location>
</feature>
<reference evidence="8 9" key="1">
    <citation type="submission" date="2018-01" db="EMBL/GenBank/DDBJ databases">
        <title>Halomonas endophytica sp. nov., isolated from storage liquid in the stems of Populus euphratica.</title>
        <authorList>
            <person name="Chen C."/>
        </authorList>
    </citation>
    <scope>NUCLEOTIDE SEQUENCE [LARGE SCALE GENOMIC DNA]</scope>
    <source>
        <strain evidence="8 9">MC28</strain>
    </source>
</reference>
<dbReference type="AlphaFoldDB" id="A0A2N7TXT3"/>
<keyword evidence="9" id="KW-1185">Reference proteome</keyword>
<dbReference type="SUPFAM" id="SSF55729">
    <property type="entry name" value="Acyl-CoA N-acyltransferases (Nat)"/>
    <property type="match status" value="1"/>
</dbReference>
<evidence type="ECO:0000256" key="1">
    <source>
        <dbReference type="ARBA" id="ARBA00009342"/>
    </source>
</evidence>
<evidence type="ECO:0000259" key="7">
    <source>
        <dbReference type="Pfam" id="PF13508"/>
    </source>
</evidence>
<protein>
    <submittedName>
        <fullName evidence="8">GNAT family N-acetyltransferase</fullName>
    </submittedName>
</protein>
<dbReference type="Gene3D" id="3.40.630.30">
    <property type="match status" value="1"/>
</dbReference>
<dbReference type="PANTHER" id="PTHR36449">
    <property type="entry name" value="ACETYLTRANSFERASE-RELATED"/>
    <property type="match status" value="1"/>
</dbReference>
<evidence type="ECO:0000256" key="5">
    <source>
        <dbReference type="ARBA" id="ARBA00023315"/>
    </source>
</evidence>
<accession>A0A2N7TXT3</accession>
<dbReference type="InterPro" id="IPR016181">
    <property type="entry name" value="Acyl_CoA_acyltransferase"/>
</dbReference>
<dbReference type="RefSeq" id="WP_102654992.1">
    <property type="nucleotide sequence ID" value="NZ_PNRF01000039.1"/>
</dbReference>
<comment type="catalytic activity">
    <reaction evidence="6">
        <text>glycyl-tRNA(Gly) + acetyl-CoA = N-acetylglycyl-tRNA(Gly) + CoA + H(+)</text>
        <dbReference type="Rhea" id="RHEA:81867"/>
        <dbReference type="Rhea" id="RHEA-COMP:9683"/>
        <dbReference type="Rhea" id="RHEA-COMP:19766"/>
        <dbReference type="ChEBI" id="CHEBI:15378"/>
        <dbReference type="ChEBI" id="CHEBI:57287"/>
        <dbReference type="ChEBI" id="CHEBI:57288"/>
        <dbReference type="ChEBI" id="CHEBI:78522"/>
        <dbReference type="ChEBI" id="CHEBI:232036"/>
    </reaction>
</comment>
<dbReference type="InterPro" id="IPR000182">
    <property type="entry name" value="GNAT_dom"/>
</dbReference>
<dbReference type="Pfam" id="PF13508">
    <property type="entry name" value="Acetyltransf_7"/>
    <property type="match status" value="1"/>
</dbReference>
<proteinExistence type="inferred from homology"/>
<comment type="caution">
    <text evidence="8">The sequence shown here is derived from an EMBL/GenBank/DDBJ whole genome shotgun (WGS) entry which is preliminary data.</text>
</comment>
<evidence type="ECO:0000256" key="2">
    <source>
        <dbReference type="ARBA" id="ARBA00022491"/>
    </source>
</evidence>
<keyword evidence="3" id="KW-1277">Toxin-antitoxin system</keyword>
<dbReference type="CDD" id="cd04301">
    <property type="entry name" value="NAT_SF"/>
    <property type="match status" value="1"/>
</dbReference>
<name>A0A2N7TXT3_9GAMM</name>
<dbReference type="Proteomes" id="UP000235803">
    <property type="component" value="Unassembled WGS sequence"/>
</dbReference>
<evidence type="ECO:0000313" key="9">
    <source>
        <dbReference type="Proteomes" id="UP000235803"/>
    </source>
</evidence>
<dbReference type="EMBL" id="PNRF01000039">
    <property type="protein sequence ID" value="PMR72992.1"/>
    <property type="molecule type" value="Genomic_DNA"/>
</dbReference>
<dbReference type="OrthoDB" id="9797178at2"/>
<keyword evidence="5" id="KW-0012">Acyltransferase</keyword>
<dbReference type="GO" id="GO:0016747">
    <property type="term" value="F:acyltransferase activity, transferring groups other than amino-acyl groups"/>
    <property type="evidence" value="ECO:0007669"/>
    <property type="project" value="InterPro"/>
</dbReference>
<sequence length="180" mass="19471">MPSSVVIEPLDKAKHDRAAFSSGVPQVDRYLKETASRLMKGGTVKVFVMVEPQRRPDEILGFYSINAHSVQGGDLPKRYQRVALADGSLPAAFIGMIGVAEAAQGQGIGSRLLIDALNGAYLASQRVGTAMVLLDILDCGDPEAITRRQRLYAGFGFQSLPSNPLRMFLPIGTIAELQRQ</sequence>
<keyword evidence="2" id="KW-0678">Repressor</keyword>
<evidence type="ECO:0000256" key="4">
    <source>
        <dbReference type="ARBA" id="ARBA00022679"/>
    </source>
</evidence>
<evidence type="ECO:0000256" key="6">
    <source>
        <dbReference type="ARBA" id="ARBA00049880"/>
    </source>
</evidence>
<keyword evidence="4 8" id="KW-0808">Transferase</keyword>
<comment type="similarity">
    <text evidence="1">Belongs to the acetyltransferase family. GNAT subfamily.</text>
</comment>
<evidence type="ECO:0000313" key="8">
    <source>
        <dbReference type="EMBL" id="PMR72992.1"/>
    </source>
</evidence>
<evidence type="ECO:0000256" key="3">
    <source>
        <dbReference type="ARBA" id="ARBA00022649"/>
    </source>
</evidence>
<organism evidence="8 9">
    <name type="scientific">Billgrantia endophytica</name>
    <dbReference type="NCBI Taxonomy" id="2033802"/>
    <lineage>
        <taxon>Bacteria</taxon>
        <taxon>Pseudomonadati</taxon>
        <taxon>Pseudomonadota</taxon>
        <taxon>Gammaproteobacteria</taxon>
        <taxon>Oceanospirillales</taxon>
        <taxon>Halomonadaceae</taxon>
        <taxon>Billgrantia</taxon>
    </lineage>
</organism>
<gene>
    <name evidence="8" type="ORF">C1H69_19160</name>
</gene>
<dbReference type="PANTHER" id="PTHR36449:SF1">
    <property type="entry name" value="ACETYLTRANSFERASE"/>
    <property type="match status" value="1"/>
</dbReference>